<proteinExistence type="predicted"/>
<dbReference type="Proteomes" id="UP000095228">
    <property type="component" value="Chromosome"/>
</dbReference>
<name>A0A1D8AWN1_9BACT</name>
<reference evidence="2 3" key="1">
    <citation type="submission" date="2016-06" db="EMBL/GenBank/DDBJ databases">
        <title>Three novel species with peptidoglycan cell walls form the new genus Lacunisphaera gen. nov. in the family Opitutaceae of the verrucomicrobial subdivision 4.</title>
        <authorList>
            <person name="Rast P."/>
            <person name="Gloeckner I."/>
            <person name="Jogler M."/>
            <person name="Boedeker C."/>
            <person name="Jeske O."/>
            <person name="Wiegand S."/>
            <person name="Reinhardt R."/>
            <person name="Schumann P."/>
            <person name="Rohde M."/>
            <person name="Spring S."/>
            <person name="Gloeckner F.O."/>
            <person name="Jogler C."/>
        </authorList>
    </citation>
    <scope>NUCLEOTIDE SEQUENCE [LARGE SCALE GENOMIC DNA]</scope>
    <source>
        <strain evidence="2 3">IG16b</strain>
    </source>
</reference>
<dbReference type="EMBL" id="CP016094">
    <property type="protein sequence ID" value="AOS45290.1"/>
    <property type="molecule type" value="Genomic_DNA"/>
</dbReference>
<evidence type="ECO:0000313" key="3">
    <source>
        <dbReference type="Proteomes" id="UP000095228"/>
    </source>
</evidence>
<evidence type="ECO:0000313" key="2">
    <source>
        <dbReference type="EMBL" id="AOS45290.1"/>
    </source>
</evidence>
<keyword evidence="3" id="KW-1185">Reference proteome</keyword>
<sequence>MGIVTPALTHTENVPEEKGDLPPMDDLVKRIPMPARDLMEELFRAKFVTVKRIPQSALK</sequence>
<gene>
    <name evidence="2" type="ORF">Verru16b_02370</name>
</gene>
<dbReference type="AlphaFoldDB" id="A0A1D8AWN1"/>
<protein>
    <submittedName>
        <fullName evidence="2">Uncharacterized protein</fullName>
    </submittedName>
</protein>
<evidence type="ECO:0000256" key="1">
    <source>
        <dbReference type="SAM" id="MobiDB-lite"/>
    </source>
</evidence>
<organism evidence="2 3">
    <name type="scientific">Lacunisphaera limnophila</name>
    <dbReference type="NCBI Taxonomy" id="1838286"/>
    <lineage>
        <taxon>Bacteria</taxon>
        <taxon>Pseudomonadati</taxon>
        <taxon>Verrucomicrobiota</taxon>
        <taxon>Opitutia</taxon>
        <taxon>Opitutales</taxon>
        <taxon>Opitutaceae</taxon>
        <taxon>Lacunisphaera</taxon>
    </lineage>
</organism>
<feature type="region of interest" description="Disordered" evidence="1">
    <location>
        <begin position="1"/>
        <end position="27"/>
    </location>
</feature>
<accession>A0A1D8AWN1</accession>
<dbReference type="KEGG" id="obg:Verru16b_02370"/>